<feature type="transmembrane region" description="Helical" evidence="1">
    <location>
        <begin position="25"/>
        <end position="46"/>
    </location>
</feature>
<keyword evidence="5" id="KW-1185">Reference proteome</keyword>
<proteinExistence type="predicted"/>
<dbReference type="RefSeq" id="WP_018272953.1">
    <property type="nucleotide sequence ID" value="NZ_BJNL01000013.1"/>
</dbReference>
<gene>
    <name evidence="3" type="ORF">ABIF29_005765</name>
    <name evidence="2" type="ORF">JOH49_000687</name>
</gene>
<evidence type="ECO:0000256" key="1">
    <source>
        <dbReference type="SAM" id="Phobius"/>
    </source>
</evidence>
<name>A0A8I2C124_BRAEL</name>
<evidence type="ECO:0000313" key="2">
    <source>
        <dbReference type="EMBL" id="MBP1290934.1"/>
    </source>
</evidence>
<protein>
    <submittedName>
        <fullName evidence="2">Uncharacterized protein</fullName>
    </submittedName>
</protein>
<keyword evidence="1" id="KW-1133">Transmembrane helix</keyword>
<keyword evidence="1" id="KW-0812">Transmembrane</keyword>
<sequence length="54" mass="5605">MVAQSAKVLTSLGCHMLLVRLAGGVVLQIALSTAGIAMLIIFAAWIGSAVRQRP</sequence>
<dbReference type="Proteomes" id="UP000673383">
    <property type="component" value="Unassembled WGS sequence"/>
</dbReference>
<dbReference type="GeneID" id="92952995"/>
<accession>A0A8I2C124</accession>
<comment type="caution">
    <text evidence="2">The sequence shown here is derived from an EMBL/GenBank/DDBJ whole genome shotgun (WGS) entry which is preliminary data.</text>
</comment>
<dbReference type="EMBL" id="JAFICZ010000001">
    <property type="protein sequence ID" value="MBP1290934.1"/>
    <property type="molecule type" value="Genomic_DNA"/>
</dbReference>
<dbReference type="AlphaFoldDB" id="A0A8I2C124"/>
<evidence type="ECO:0000313" key="5">
    <source>
        <dbReference type="Proteomes" id="UP001565471"/>
    </source>
</evidence>
<keyword evidence="1" id="KW-0472">Membrane</keyword>
<evidence type="ECO:0000313" key="4">
    <source>
        <dbReference type="Proteomes" id="UP000673383"/>
    </source>
</evidence>
<organism evidence="2 4">
    <name type="scientific">Bradyrhizobium elkanii</name>
    <dbReference type="NCBI Taxonomy" id="29448"/>
    <lineage>
        <taxon>Bacteria</taxon>
        <taxon>Pseudomonadati</taxon>
        <taxon>Pseudomonadota</taxon>
        <taxon>Alphaproteobacteria</taxon>
        <taxon>Hyphomicrobiales</taxon>
        <taxon>Nitrobacteraceae</taxon>
        <taxon>Bradyrhizobium</taxon>
    </lineage>
</organism>
<dbReference type="Proteomes" id="UP001565471">
    <property type="component" value="Unassembled WGS sequence"/>
</dbReference>
<reference evidence="3 5" key="2">
    <citation type="submission" date="2024-07" db="EMBL/GenBank/DDBJ databases">
        <title>Genomic Encyclopedia of Type Strains, Phase V (KMG-V): Genome sequencing to study the core and pangenomes of soil and plant-associated prokaryotes.</title>
        <authorList>
            <person name="Whitman W."/>
        </authorList>
    </citation>
    <scope>NUCLEOTIDE SEQUENCE [LARGE SCALE GENOMIC DNA]</scope>
    <source>
        <strain evidence="3 5">USDA 415</strain>
    </source>
</reference>
<reference evidence="2" key="1">
    <citation type="submission" date="2021-02" db="EMBL/GenBank/DDBJ databases">
        <title>Genomic Encyclopedia of Type Strains, Phase IV (KMG-V): Genome sequencing to study the core and pangenomes of soil and plant-associated prokaryotes.</title>
        <authorList>
            <person name="Whitman W."/>
        </authorList>
    </citation>
    <scope>NUCLEOTIDE SEQUENCE</scope>
    <source>
        <strain evidence="2">USDA 406</strain>
    </source>
</reference>
<dbReference type="EMBL" id="JBGBZA010000002">
    <property type="protein sequence ID" value="MEY9318966.1"/>
    <property type="molecule type" value="Genomic_DNA"/>
</dbReference>
<evidence type="ECO:0000313" key="3">
    <source>
        <dbReference type="EMBL" id="MEY9318966.1"/>
    </source>
</evidence>